<organism evidence="1 2">
    <name type="scientific">Dentipellis fragilis</name>
    <dbReference type="NCBI Taxonomy" id="205917"/>
    <lineage>
        <taxon>Eukaryota</taxon>
        <taxon>Fungi</taxon>
        <taxon>Dikarya</taxon>
        <taxon>Basidiomycota</taxon>
        <taxon>Agaricomycotina</taxon>
        <taxon>Agaricomycetes</taxon>
        <taxon>Russulales</taxon>
        <taxon>Hericiaceae</taxon>
        <taxon>Dentipellis</taxon>
    </lineage>
</organism>
<evidence type="ECO:0000313" key="1">
    <source>
        <dbReference type="EMBL" id="TFY51731.1"/>
    </source>
</evidence>
<gene>
    <name evidence="1" type="ORF">EVG20_g10864</name>
</gene>
<name>A0A4Y9XRB4_9AGAM</name>
<dbReference type="EMBL" id="SEOQ01001448">
    <property type="protein sequence ID" value="TFY51731.1"/>
    <property type="molecule type" value="Genomic_DNA"/>
</dbReference>
<dbReference type="Proteomes" id="UP000298327">
    <property type="component" value="Unassembled WGS sequence"/>
</dbReference>
<reference evidence="1 2" key="1">
    <citation type="submission" date="2019-02" db="EMBL/GenBank/DDBJ databases">
        <title>Genome sequencing of the rare red list fungi Dentipellis fragilis.</title>
        <authorList>
            <person name="Buettner E."/>
            <person name="Kellner H."/>
        </authorList>
    </citation>
    <scope>NUCLEOTIDE SEQUENCE [LARGE SCALE GENOMIC DNA]</scope>
    <source>
        <strain evidence="1 2">DSM 105465</strain>
    </source>
</reference>
<keyword evidence="2" id="KW-1185">Reference proteome</keyword>
<proteinExistence type="predicted"/>
<sequence length="79" mass="8787">MCKLPPAAISRARKPTRCHLQHAQPLSLPYLHAAAPPATSPEYHMYAALAPRDRTCLHDRRQHPDVQQCMYDGSGQKGA</sequence>
<comment type="caution">
    <text evidence="1">The sequence shown here is derived from an EMBL/GenBank/DDBJ whole genome shotgun (WGS) entry which is preliminary data.</text>
</comment>
<protein>
    <submittedName>
        <fullName evidence="1">Uncharacterized protein</fullName>
    </submittedName>
</protein>
<dbReference type="AlphaFoldDB" id="A0A4Y9XRB4"/>
<evidence type="ECO:0000313" key="2">
    <source>
        <dbReference type="Proteomes" id="UP000298327"/>
    </source>
</evidence>
<accession>A0A4Y9XRB4</accession>